<dbReference type="PANTHER" id="PTHR21237">
    <property type="entry name" value="GRPE PROTEIN"/>
    <property type="match status" value="1"/>
</dbReference>
<comment type="subcellular location">
    <subcellularLocation>
        <location evidence="3">Cytoplasm</location>
    </subcellularLocation>
</comment>
<dbReference type="CDD" id="cd00446">
    <property type="entry name" value="GrpE"/>
    <property type="match status" value="1"/>
</dbReference>
<keyword evidence="5" id="KW-0175">Coiled coil</keyword>
<sequence length="189" mass="21834">MEKNIHQDEKDTSVNEEIESQEVNFEESTETNQDDNVIDINSRLEEEKMKEELAQERDKYQRLQAEYSNYIRRTNQEKETIGVFANEKIITELIPVIDSMERAVEACDNKEDKLYEGINLVQKQLKDTLSKFGVEEIEAENADFDPNLHLAVMQESVDGVEANKVIMVLQKGYKLGTKVIRPTMVKVSC</sequence>
<dbReference type="NCBIfam" id="NF010738">
    <property type="entry name" value="PRK14140.1"/>
    <property type="match status" value="1"/>
</dbReference>
<feature type="region of interest" description="Disordered" evidence="6">
    <location>
        <begin position="1"/>
        <end position="37"/>
    </location>
</feature>
<comment type="similarity">
    <text evidence="1 3 4">Belongs to the GrpE family.</text>
</comment>
<dbReference type="PRINTS" id="PR00773">
    <property type="entry name" value="GRPEPROTEIN"/>
</dbReference>
<dbReference type="InterPro" id="IPR013805">
    <property type="entry name" value="GrpE_CC"/>
</dbReference>
<comment type="caution">
    <text evidence="7">The sequence shown here is derived from an EMBL/GenBank/DDBJ whole genome shotgun (WGS) entry which is preliminary data.</text>
</comment>
<evidence type="ECO:0000256" key="3">
    <source>
        <dbReference type="HAMAP-Rule" id="MF_01151"/>
    </source>
</evidence>
<evidence type="ECO:0000313" key="7">
    <source>
        <dbReference type="EMBL" id="MBC5995627.1"/>
    </source>
</evidence>
<dbReference type="Gene3D" id="2.30.22.10">
    <property type="entry name" value="Head domain of nucleotide exchange factor GrpE"/>
    <property type="match status" value="1"/>
</dbReference>
<evidence type="ECO:0000256" key="2">
    <source>
        <dbReference type="ARBA" id="ARBA00023186"/>
    </source>
</evidence>
<feature type="compositionally biased region" description="Acidic residues" evidence="6">
    <location>
        <begin position="14"/>
        <end position="37"/>
    </location>
</feature>
<keyword evidence="3" id="KW-0963">Cytoplasm</keyword>
<feature type="coiled-coil region" evidence="5">
    <location>
        <begin position="43"/>
        <end position="80"/>
    </location>
</feature>
<evidence type="ECO:0000313" key="8">
    <source>
        <dbReference type="Proteomes" id="UP000609849"/>
    </source>
</evidence>
<dbReference type="PANTHER" id="PTHR21237:SF23">
    <property type="entry name" value="GRPE PROTEIN HOMOLOG, MITOCHONDRIAL"/>
    <property type="match status" value="1"/>
</dbReference>
<evidence type="ECO:0000256" key="4">
    <source>
        <dbReference type="RuleBase" id="RU004478"/>
    </source>
</evidence>
<accession>A0ABR7JL33</accession>
<keyword evidence="2 3" id="KW-0143">Chaperone</keyword>
<proteinExistence type="inferred from homology"/>
<dbReference type="Gene3D" id="3.90.20.20">
    <property type="match status" value="1"/>
</dbReference>
<comment type="function">
    <text evidence="3">Participates actively in the response to hyperosmotic and heat shock by preventing the aggregation of stress-denatured proteins, in association with DnaK and GrpE. It is the nucleotide exchange factor for DnaK and may function as a thermosensor. Unfolded proteins bind initially to DnaJ; upon interaction with the DnaJ-bound protein, DnaK hydrolyzes its bound ATP, resulting in the formation of a stable complex. GrpE releases ADP from DnaK; ATP binding to DnaK triggers the release of the substrate protein, thus completing the reaction cycle. Several rounds of ATP-dependent interactions between DnaJ, DnaK and GrpE are required for fully efficient folding.</text>
</comment>
<reference evidence="7 8" key="1">
    <citation type="submission" date="2020-08" db="EMBL/GenBank/DDBJ databases">
        <authorList>
            <person name="Liu C."/>
            <person name="Sun Q."/>
        </authorList>
    </citation>
    <scope>NUCLEOTIDE SEQUENCE [LARGE SCALE GENOMIC DNA]</scope>
    <source>
        <strain evidence="7 8">NSJ-18</strain>
    </source>
</reference>
<evidence type="ECO:0000256" key="1">
    <source>
        <dbReference type="ARBA" id="ARBA00009054"/>
    </source>
</evidence>
<evidence type="ECO:0000256" key="5">
    <source>
        <dbReference type="SAM" id="Coils"/>
    </source>
</evidence>
<organism evidence="7 8">
    <name type="scientific">Romboutsia faecis</name>
    <dbReference type="NCBI Taxonomy" id="2764597"/>
    <lineage>
        <taxon>Bacteria</taxon>
        <taxon>Bacillati</taxon>
        <taxon>Bacillota</taxon>
        <taxon>Clostridia</taxon>
        <taxon>Peptostreptococcales</taxon>
        <taxon>Peptostreptococcaceae</taxon>
        <taxon>Romboutsia</taxon>
    </lineage>
</organism>
<dbReference type="EMBL" id="JACRWE010000001">
    <property type="protein sequence ID" value="MBC5995627.1"/>
    <property type="molecule type" value="Genomic_DNA"/>
</dbReference>
<keyword evidence="8" id="KW-1185">Reference proteome</keyword>
<comment type="subunit">
    <text evidence="3">Homodimer.</text>
</comment>
<feature type="compositionally biased region" description="Basic and acidic residues" evidence="6">
    <location>
        <begin position="1"/>
        <end position="13"/>
    </location>
</feature>
<name>A0ABR7JL33_9FIRM</name>
<dbReference type="InterPro" id="IPR000740">
    <property type="entry name" value="GrpE"/>
</dbReference>
<gene>
    <name evidence="3 7" type="primary">grpE</name>
    <name evidence="7" type="ORF">H8923_02525</name>
</gene>
<dbReference type="Pfam" id="PF01025">
    <property type="entry name" value="GrpE"/>
    <property type="match status" value="1"/>
</dbReference>
<dbReference type="HAMAP" id="MF_01151">
    <property type="entry name" value="GrpE"/>
    <property type="match status" value="1"/>
</dbReference>
<dbReference type="SUPFAM" id="SSF58014">
    <property type="entry name" value="Coiled-coil domain of nucleotide exchange factor GrpE"/>
    <property type="match status" value="1"/>
</dbReference>
<protein>
    <recommendedName>
        <fullName evidence="3">Protein GrpE</fullName>
    </recommendedName>
    <alternativeName>
        <fullName evidence="3">HSP-70 cofactor</fullName>
    </alternativeName>
</protein>
<evidence type="ECO:0000256" key="6">
    <source>
        <dbReference type="SAM" id="MobiDB-lite"/>
    </source>
</evidence>
<dbReference type="Proteomes" id="UP000609849">
    <property type="component" value="Unassembled WGS sequence"/>
</dbReference>
<dbReference type="SUPFAM" id="SSF51064">
    <property type="entry name" value="Head domain of nucleotide exchange factor GrpE"/>
    <property type="match status" value="1"/>
</dbReference>
<keyword evidence="3" id="KW-0346">Stress response</keyword>
<dbReference type="InterPro" id="IPR009012">
    <property type="entry name" value="GrpE_head"/>
</dbReference>